<evidence type="ECO:0000313" key="16">
    <source>
        <dbReference type="Proteomes" id="UP000308149"/>
    </source>
</evidence>
<evidence type="ECO:0000256" key="10">
    <source>
        <dbReference type="ARBA" id="ARBA00047838"/>
    </source>
</evidence>
<evidence type="ECO:0000313" key="15">
    <source>
        <dbReference type="EMBL" id="QDA56305.1"/>
    </source>
</evidence>
<evidence type="ECO:0000256" key="3">
    <source>
        <dbReference type="ARBA" id="ARBA00011152"/>
    </source>
</evidence>
<dbReference type="AlphaFoldDB" id="A0A5B7ZNX4"/>
<dbReference type="EC" id="4.3.2.10" evidence="12"/>
<dbReference type="EC" id="3.5.1.2" evidence="12"/>
<feature type="active site" description="Nucleophile" evidence="12 13">
    <location>
        <position position="78"/>
    </location>
</feature>
<evidence type="ECO:0000256" key="7">
    <source>
        <dbReference type="ARBA" id="ARBA00022962"/>
    </source>
</evidence>
<dbReference type="InterPro" id="IPR029062">
    <property type="entry name" value="Class_I_gatase-like"/>
</dbReference>
<dbReference type="EMBL" id="CP040871">
    <property type="protein sequence ID" value="QDA56305.1"/>
    <property type="molecule type" value="Genomic_DNA"/>
</dbReference>
<proteinExistence type="inferred from homology"/>
<comment type="catalytic activity">
    <reaction evidence="10 12">
        <text>5-[(5-phospho-1-deoxy-D-ribulos-1-ylimino)methylamino]-1-(5-phospho-beta-D-ribosyl)imidazole-4-carboxamide + L-glutamine = D-erythro-1-(imidazol-4-yl)glycerol 3-phosphate + 5-amino-1-(5-phospho-beta-D-ribosyl)imidazole-4-carboxamide + L-glutamate + H(+)</text>
        <dbReference type="Rhea" id="RHEA:24793"/>
        <dbReference type="ChEBI" id="CHEBI:15378"/>
        <dbReference type="ChEBI" id="CHEBI:29985"/>
        <dbReference type="ChEBI" id="CHEBI:58278"/>
        <dbReference type="ChEBI" id="CHEBI:58359"/>
        <dbReference type="ChEBI" id="CHEBI:58475"/>
        <dbReference type="ChEBI" id="CHEBI:58525"/>
        <dbReference type="EC" id="4.3.2.10"/>
    </reaction>
</comment>
<dbReference type="GO" id="GO:0000107">
    <property type="term" value="F:imidazoleglycerol-phosphate synthase activity"/>
    <property type="evidence" value="ECO:0007669"/>
    <property type="project" value="UniProtKB-UniRule"/>
</dbReference>
<name>A0A5B7ZNX4_9GAMM</name>
<dbReference type="GO" id="GO:0016829">
    <property type="term" value="F:lyase activity"/>
    <property type="evidence" value="ECO:0007669"/>
    <property type="project" value="UniProtKB-KW"/>
</dbReference>
<keyword evidence="4 12" id="KW-0963">Cytoplasm</keyword>
<dbReference type="FunFam" id="3.40.50.880:FF:000009">
    <property type="entry name" value="Imidazole glycerol phosphate synthase subunit HisH"/>
    <property type="match status" value="1"/>
</dbReference>
<evidence type="ECO:0000259" key="14">
    <source>
        <dbReference type="Pfam" id="PF00117"/>
    </source>
</evidence>
<evidence type="ECO:0000256" key="4">
    <source>
        <dbReference type="ARBA" id="ARBA00022490"/>
    </source>
</evidence>
<gene>
    <name evidence="12 15" type="primary">hisH</name>
    <name evidence="15" type="ORF">FHQ07_02710</name>
</gene>
<comment type="catalytic activity">
    <reaction evidence="11 12">
        <text>L-glutamine + H2O = L-glutamate + NH4(+)</text>
        <dbReference type="Rhea" id="RHEA:15889"/>
        <dbReference type="ChEBI" id="CHEBI:15377"/>
        <dbReference type="ChEBI" id="CHEBI:28938"/>
        <dbReference type="ChEBI" id="CHEBI:29985"/>
        <dbReference type="ChEBI" id="CHEBI:58359"/>
        <dbReference type="EC" id="3.5.1.2"/>
    </reaction>
</comment>
<feature type="domain" description="Glutamine amidotransferase" evidence="14">
    <location>
        <begin position="5"/>
        <end position="195"/>
    </location>
</feature>
<dbReference type="InterPro" id="IPR010139">
    <property type="entry name" value="Imidazole-glycPsynth_HisH"/>
</dbReference>
<feature type="active site" evidence="12 13">
    <location>
        <position position="179"/>
    </location>
</feature>
<dbReference type="GO" id="GO:0000105">
    <property type="term" value="P:L-histidine biosynthetic process"/>
    <property type="evidence" value="ECO:0007669"/>
    <property type="project" value="UniProtKB-UniRule"/>
</dbReference>
<protein>
    <recommendedName>
        <fullName evidence="12">Imidazole glycerol phosphate synthase subunit HisH</fullName>
        <ecNumber evidence="12">4.3.2.10</ecNumber>
    </recommendedName>
    <alternativeName>
        <fullName evidence="12">IGP synthase glutaminase subunit</fullName>
        <ecNumber evidence="12">3.5.1.2</ecNumber>
    </alternativeName>
    <alternativeName>
        <fullName evidence="12">IGP synthase subunit HisH</fullName>
    </alternativeName>
    <alternativeName>
        <fullName evidence="12">ImGP synthase subunit HisH</fullName>
        <shortName evidence="12">IGPS subunit HisH</shortName>
    </alternativeName>
</protein>
<dbReference type="CDD" id="cd01748">
    <property type="entry name" value="GATase1_IGP_Synthase"/>
    <property type="match status" value="1"/>
</dbReference>
<dbReference type="GO" id="GO:0005737">
    <property type="term" value="C:cytoplasm"/>
    <property type="evidence" value="ECO:0007669"/>
    <property type="project" value="UniProtKB-SubCell"/>
</dbReference>
<evidence type="ECO:0000256" key="9">
    <source>
        <dbReference type="ARBA" id="ARBA00023239"/>
    </source>
</evidence>
<evidence type="ECO:0000256" key="5">
    <source>
        <dbReference type="ARBA" id="ARBA00022605"/>
    </source>
</evidence>
<dbReference type="GO" id="GO:0004359">
    <property type="term" value="F:glutaminase activity"/>
    <property type="evidence" value="ECO:0007669"/>
    <property type="project" value="UniProtKB-EC"/>
</dbReference>
<dbReference type="SUPFAM" id="SSF52317">
    <property type="entry name" value="Class I glutamine amidotransferase-like"/>
    <property type="match status" value="1"/>
</dbReference>
<dbReference type="OrthoDB" id="9807137at2"/>
<dbReference type="PANTHER" id="PTHR42701:SF1">
    <property type="entry name" value="IMIDAZOLE GLYCEROL PHOSPHATE SYNTHASE SUBUNIT HISH"/>
    <property type="match status" value="1"/>
</dbReference>
<comment type="subcellular location">
    <subcellularLocation>
        <location evidence="1 12">Cytoplasm</location>
    </subcellularLocation>
</comment>
<dbReference type="Gene3D" id="3.40.50.880">
    <property type="match status" value="1"/>
</dbReference>
<dbReference type="PANTHER" id="PTHR42701">
    <property type="entry name" value="IMIDAZOLE GLYCEROL PHOSPHATE SYNTHASE SUBUNIT HISH"/>
    <property type="match status" value="1"/>
</dbReference>
<keyword evidence="8 12" id="KW-0368">Histidine biosynthesis</keyword>
<evidence type="ECO:0000256" key="2">
    <source>
        <dbReference type="ARBA" id="ARBA00005091"/>
    </source>
</evidence>
<dbReference type="PIRSF" id="PIRSF000495">
    <property type="entry name" value="Amidotransf_hisH"/>
    <property type="match status" value="1"/>
</dbReference>
<keyword evidence="9 12" id="KW-0456">Lyase</keyword>
<evidence type="ECO:0000256" key="8">
    <source>
        <dbReference type="ARBA" id="ARBA00023102"/>
    </source>
</evidence>
<evidence type="ECO:0000256" key="13">
    <source>
        <dbReference type="PIRSR" id="PIRSR000495-1"/>
    </source>
</evidence>
<evidence type="ECO:0000256" key="12">
    <source>
        <dbReference type="HAMAP-Rule" id="MF_00278"/>
    </source>
</evidence>
<dbReference type="UniPathway" id="UPA00031">
    <property type="reaction ID" value="UER00010"/>
</dbReference>
<dbReference type="Proteomes" id="UP000308149">
    <property type="component" value="Chromosome"/>
</dbReference>
<keyword evidence="5 12" id="KW-0028">Amino-acid biosynthesis</keyword>
<reference evidence="15 16" key="1">
    <citation type="submission" date="2019-06" db="EMBL/GenBank/DDBJ databases">
        <title>Thermomonas aquatica sp. nov., isolated from an industrial wastewater treatment plant.</title>
        <authorList>
            <person name="Jeon J.H."/>
            <person name="Park D.-S."/>
        </authorList>
    </citation>
    <scope>NUCLEOTIDE SEQUENCE [LARGE SCALE GENOMIC DNA]</scope>
    <source>
        <strain evidence="15 16">SY21</strain>
    </source>
</reference>
<feature type="active site" evidence="12 13">
    <location>
        <position position="181"/>
    </location>
</feature>
<dbReference type="Pfam" id="PF00117">
    <property type="entry name" value="GATase"/>
    <property type="match status" value="1"/>
</dbReference>
<comment type="function">
    <text evidence="12">IGPS catalyzes the conversion of PRFAR and glutamine to IGP, AICAR and glutamate. The HisH subunit catalyzes the hydrolysis of glutamine to glutamate and ammonia as part of the synthesis of IGP and AICAR. The resulting ammonia molecule is channeled to the active site of HisF.</text>
</comment>
<keyword evidence="7 12" id="KW-0315">Glutamine amidotransferase</keyword>
<evidence type="ECO:0000256" key="6">
    <source>
        <dbReference type="ARBA" id="ARBA00022801"/>
    </source>
</evidence>
<comment type="pathway">
    <text evidence="2 12">Amino-acid biosynthesis; L-histidine biosynthesis; L-histidine from 5-phospho-alpha-D-ribose 1-diphosphate: step 5/9.</text>
</comment>
<dbReference type="KEGG" id="thes:FHQ07_02710"/>
<dbReference type="InterPro" id="IPR017926">
    <property type="entry name" value="GATASE"/>
</dbReference>
<keyword evidence="16" id="KW-1185">Reference proteome</keyword>
<evidence type="ECO:0000256" key="11">
    <source>
        <dbReference type="ARBA" id="ARBA00049534"/>
    </source>
</evidence>
<dbReference type="PROSITE" id="PS51273">
    <property type="entry name" value="GATASE_TYPE_1"/>
    <property type="match status" value="1"/>
</dbReference>
<dbReference type="RefSeq" id="WP_139715233.1">
    <property type="nucleotide sequence ID" value="NZ_CP040871.1"/>
</dbReference>
<sequence>MNDVVIIDAGGANLGSVRAAFARLGVEPEVSRDPARIAAAQRLVLPGVGAAAPVMANLRKGGLDRALAASSVPLLGICIGMQVLFERSEEGNVAGLGLLRGEVRRLPAAADVRLPHMGWNRLYKRGASPLLDGIDDGAQAYFVHSYGVAGSEDAILETSHGATFAAAVARGRIAGAQFHPERSGAVGARFLRNFLDWTPQ</sequence>
<organism evidence="15 16">
    <name type="scientific">Thermomonas aquatica</name>
    <dbReference type="NCBI Taxonomy" id="2202149"/>
    <lineage>
        <taxon>Bacteria</taxon>
        <taxon>Pseudomonadati</taxon>
        <taxon>Pseudomonadota</taxon>
        <taxon>Gammaproteobacteria</taxon>
        <taxon>Lysobacterales</taxon>
        <taxon>Lysobacteraceae</taxon>
        <taxon>Thermomonas</taxon>
    </lineage>
</organism>
<dbReference type="NCBIfam" id="TIGR01855">
    <property type="entry name" value="IMP_synth_hisH"/>
    <property type="match status" value="1"/>
</dbReference>
<evidence type="ECO:0000256" key="1">
    <source>
        <dbReference type="ARBA" id="ARBA00004496"/>
    </source>
</evidence>
<keyword evidence="6 12" id="KW-0378">Hydrolase</keyword>
<accession>A0A5B7ZNX4</accession>
<dbReference type="HAMAP" id="MF_00278">
    <property type="entry name" value="HisH"/>
    <property type="match status" value="1"/>
</dbReference>
<comment type="subunit">
    <text evidence="3 12">Heterodimer of HisH and HisF.</text>
</comment>